<sequence length="108" mass="11458">MNAVIALAVSALIAFGFCSFAGSLKYYVLVGAFLSCATTLVAMIGVVHEHERRGVNVRVLGGLFLVFFLLLNAIFAFVDLSPTAYIVLSGLGLLVFVFVANLIGSVQQ</sequence>
<dbReference type="AlphaFoldDB" id="A0A844B4J5"/>
<keyword evidence="1" id="KW-0472">Membrane</keyword>
<dbReference type="EMBL" id="WJBU01000004">
    <property type="protein sequence ID" value="MRD46599.1"/>
    <property type="molecule type" value="Genomic_DNA"/>
</dbReference>
<reference evidence="2 3" key="1">
    <citation type="submission" date="2019-11" db="EMBL/GenBank/DDBJ databases">
        <title>Caenimonas koreensis gen. nov., sp. nov., isolated from activated sludge.</title>
        <authorList>
            <person name="Seung H.R."/>
        </authorList>
    </citation>
    <scope>NUCLEOTIDE SEQUENCE [LARGE SCALE GENOMIC DNA]</scope>
    <source>
        <strain evidence="2 3">EMB320</strain>
    </source>
</reference>
<gene>
    <name evidence="2" type="ORF">GHT07_04880</name>
</gene>
<name>A0A844B4J5_9BURK</name>
<evidence type="ECO:0000313" key="2">
    <source>
        <dbReference type="EMBL" id="MRD46599.1"/>
    </source>
</evidence>
<feature type="transmembrane region" description="Helical" evidence="1">
    <location>
        <begin position="59"/>
        <end position="78"/>
    </location>
</feature>
<protein>
    <submittedName>
        <fullName evidence="2">Uncharacterized protein</fullName>
    </submittedName>
</protein>
<keyword evidence="1" id="KW-0812">Transmembrane</keyword>
<organism evidence="2 3">
    <name type="scientific">Caenimonas koreensis DSM 17982</name>
    <dbReference type="NCBI Taxonomy" id="1121255"/>
    <lineage>
        <taxon>Bacteria</taxon>
        <taxon>Pseudomonadati</taxon>
        <taxon>Pseudomonadota</taxon>
        <taxon>Betaproteobacteria</taxon>
        <taxon>Burkholderiales</taxon>
        <taxon>Comamonadaceae</taxon>
        <taxon>Caenimonas</taxon>
    </lineage>
</organism>
<dbReference type="Proteomes" id="UP000487350">
    <property type="component" value="Unassembled WGS sequence"/>
</dbReference>
<comment type="caution">
    <text evidence="2">The sequence shown here is derived from an EMBL/GenBank/DDBJ whole genome shotgun (WGS) entry which is preliminary data.</text>
</comment>
<evidence type="ECO:0000256" key="1">
    <source>
        <dbReference type="SAM" id="Phobius"/>
    </source>
</evidence>
<keyword evidence="3" id="KW-1185">Reference proteome</keyword>
<evidence type="ECO:0000313" key="3">
    <source>
        <dbReference type="Proteomes" id="UP000487350"/>
    </source>
</evidence>
<proteinExistence type="predicted"/>
<feature type="transmembrane region" description="Helical" evidence="1">
    <location>
        <begin position="26"/>
        <end position="47"/>
    </location>
</feature>
<feature type="transmembrane region" description="Helical" evidence="1">
    <location>
        <begin position="84"/>
        <end position="104"/>
    </location>
</feature>
<accession>A0A844B4J5</accession>
<keyword evidence="1" id="KW-1133">Transmembrane helix</keyword>